<accession>R0GHS8</accession>
<dbReference type="Pfam" id="PF00931">
    <property type="entry name" value="NB-ARC"/>
    <property type="match status" value="1"/>
</dbReference>
<dbReference type="GO" id="GO:0007165">
    <property type="term" value="P:signal transduction"/>
    <property type="evidence" value="ECO:0007669"/>
    <property type="project" value="InterPro"/>
</dbReference>
<evidence type="ECO:0000313" key="3">
    <source>
        <dbReference type="EMBL" id="EOA35296.1"/>
    </source>
</evidence>
<evidence type="ECO:0000259" key="2">
    <source>
        <dbReference type="PROSITE" id="PS50104"/>
    </source>
</evidence>
<dbReference type="InterPro" id="IPR027417">
    <property type="entry name" value="P-loop_NTPase"/>
</dbReference>
<keyword evidence="4" id="KW-1185">Reference proteome</keyword>
<dbReference type="Gene3D" id="3.40.50.300">
    <property type="entry name" value="P-loop containing nucleotide triphosphate hydrolases"/>
    <property type="match status" value="1"/>
</dbReference>
<feature type="domain" description="TIR" evidence="2">
    <location>
        <begin position="4"/>
        <end position="171"/>
    </location>
</feature>
<dbReference type="InterPro" id="IPR044974">
    <property type="entry name" value="Disease_R_plants"/>
</dbReference>
<dbReference type="InterPro" id="IPR002182">
    <property type="entry name" value="NB-ARC"/>
</dbReference>
<dbReference type="PROSITE" id="PS50104">
    <property type="entry name" value="TIR"/>
    <property type="match status" value="1"/>
</dbReference>
<dbReference type="SMART" id="SM00255">
    <property type="entry name" value="TIR"/>
    <property type="match status" value="1"/>
</dbReference>
<dbReference type="PANTHER" id="PTHR11017:SF570">
    <property type="entry name" value="DISEASE RESISTANCE PROTEIN (TIR-NBS CLASS)-RELATED"/>
    <property type="match status" value="1"/>
</dbReference>
<dbReference type="Proteomes" id="UP000029121">
    <property type="component" value="Unassembled WGS sequence"/>
</dbReference>
<dbReference type="OrthoDB" id="6160824at2759"/>
<proteinExistence type="predicted"/>
<name>R0GHS8_9BRAS</name>
<dbReference type="EMBL" id="KB870806">
    <property type="protein sequence ID" value="EOA35296.1"/>
    <property type="molecule type" value="Genomic_DNA"/>
</dbReference>
<dbReference type="STRING" id="81985.R0GHS8"/>
<keyword evidence="1" id="KW-0520">NAD</keyword>
<dbReference type="InterPro" id="IPR000157">
    <property type="entry name" value="TIR_dom"/>
</dbReference>
<protein>
    <recommendedName>
        <fullName evidence="2">TIR domain-containing protein</fullName>
    </recommendedName>
</protein>
<dbReference type="AlphaFoldDB" id="R0GHS8"/>
<sequence>MSCAKYDVFLSFRGLDTRPNFVSFLHKELDRRGIRTFKDDEELENGQRISPELNRAIEVSRFAVVVVSVNYAASPWCLDELVKIMDFEKKGSMTVLPIFYGVDPCHVRRQIGDVAEQQFKKHEDRGVDHAKVLSWRLALENLANISGECSSKWNDDSKLVDEIADKISEKLMIVRTISNGRNIVGIDKHMKNLNRLMDLNSKKDVRVVGIWARGGSARSALAKYVYQTSSKHFESHCFLGNLKLISQGRYFESHLHEEFLKSMKGECSTSTQGLKNQKVLLVADDVSKLKQLDALAVDYSGFGPGSVVVITTQDKRLLLSHGVDNVYEIKFLRFQKVRRTIAFKKRDIFAAFESALYRAKDFATECFGCPTSTSGYEKFC</sequence>
<reference evidence="4" key="1">
    <citation type="journal article" date="2013" name="Nat. Genet.">
        <title>The Capsella rubella genome and the genomic consequences of rapid mating system evolution.</title>
        <authorList>
            <person name="Slotte T."/>
            <person name="Hazzouri K.M."/>
            <person name="Agren J.A."/>
            <person name="Koenig D."/>
            <person name="Maumus F."/>
            <person name="Guo Y.L."/>
            <person name="Steige K."/>
            <person name="Platts A.E."/>
            <person name="Escobar J.S."/>
            <person name="Newman L.K."/>
            <person name="Wang W."/>
            <person name="Mandakova T."/>
            <person name="Vello E."/>
            <person name="Smith L.M."/>
            <person name="Henz S.R."/>
            <person name="Steffen J."/>
            <person name="Takuno S."/>
            <person name="Brandvain Y."/>
            <person name="Coop G."/>
            <person name="Andolfatto P."/>
            <person name="Hu T.T."/>
            <person name="Blanchette M."/>
            <person name="Clark R.M."/>
            <person name="Quesneville H."/>
            <person name="Nordborg M."/>
            <person name="Gaut B.S."/>
            <person name="Lysak M.A."/>
            <person name="Jenkins J."/>
            <person name="Grimwood J."/>
            <person name="Chapman J."/>
            <person name="Prochnik S."/>
            <person name="Shu S."/>
            <person name="Rokhsar D."/>
            <person name="Schmutz J."/>
            <person name="Weigel D."/>
            <person name="Wright S.I."/>
        </authorList>
    </citation>
    <scope>NUCLEOTIDE SEQUENCE [LARGE SCALE GENOMIC DNA]</scope>
    <source>
        <strain evidence="4">cv. Monte Gargano</strain>
    </source>
</reference>
<evidence type="ECO:0000313" key="4">
    <source>
        <dbReference type="Proteomes" id="UP000029121"/>
    </source>
</evidence>
<dbReference type="InterPro" id="IPR035897">
    <property type="entry name" value="Toll_tir_struct_dom_sf"/>
</dbReference>
<evidence type="ECO:0000256" key="1">
    <source>
        <dbReference type="ARBA" id="ARBA00023027"/>
    </source>
</evidence>
<dbReference type="GO" id="GO:0006952">
    <property type="term" value="P:defense response"/>
    <property type="evidence" value="ECO:0007669"/>
    <property type="project" value="InterPro"/>
</dbReference>
<organism evidence="3 4">
    <name type="scientific">Capsella rubella</name>
    <dbReference type="NCBI Taxonomy" id="81985"/>
    <lineage>
        <taxon>Eukaryota</taxon>
        <taxon>Viridiplantae</taxon>
        <taxon>Streptophyta</taxon>
        <taxon>Embryophyta</taxon>
        <taxon>Tracheophyta</taxon>
        <taxon>Spermatophyta</taxon>
        <taxon>Magnoliopsida</taxon>
        <taxon>eudicotyledons</taxon>
        <taxon>Gunneridae</taxon>
        <taxon>Pentapetalae</taxon>
        <taxon>rosids</taxon>
        <taxon>malvids</taxon>
        <taxon>Brassicales</taxon>
        <taxon>Brassicaceae</taxon>
        <taxon>Camelineae</taxon>
        <taxon>Capsella</taxon>
    </lineage>
</organism>
<dbReference type="SUPFAM" id="SSF52540">
    <property type="entry name" value="P-loop containing nucleoside triphosphate hydrolases"/>
    <property type="match status" value="1"/>
</dbReference>
<dbReference type="SUPFAM" id="SSF52200">
    <property type="entry name" value="Toll/Interleukin receptor TIR domain"/>
    <property type="match status" value="1"/>
</dbReference>
<dbReference type="Pfam" id="PF01582">
    <property type="entry name" value="TIR"/>
    <property type="match status" value="1"/>
</dbReference>
<dbReference type="FunFam" id="3.40.50.10140:FF:000007">
    <property type="entry name" value="Disease resistance protein (TIR-NBS-LRR class)"/>
    <property type="match status" value="1"/>
</dbReference>
<gene>
    <name evidence="3" type="ORF">CARUB_v10020469mg</name>
</gene>
<dbReference type="KEGG" id="crb:17894219"/>
<dbReference type="Gene3D" id="3.40.50.10140">
    <property type="entry name" value="Toll/interleukin-1 receptor homology (TIR) domain"/>
    <property type="match status" value="1"/>
</dbReference>
<dbReference type="PANTHER" id="PTHR11017">
    <property type="entry name" value="LEUCINE-RICH REPEAT-CONTAINING PROTEIN"/>
    <property type="match status" value="1"/>
</dbReference>
<dbReference type="GO" id="GO:0043531">
    <property type="term" value="F:ADP binding"/>
    <property type="evidence" value="ECO:0007669"/>
    <property type="project" value="InterPro"/>
</dbReference>